<protein>
    <submittedName>
        <fullName evidence="2">Uncharacterized protein</fullName>
    </submittedName>
</protein>
<sequence length="67" mass="6994">FLSACLPPWFPPSLPQSLLPEPPTAALAMAPQPRSPARPSPAQCPARPPPGDSPQSSGRSIIQDKIA</sequence>
<name>A0A061RPV0_9CHLO</name>
<dbReference type="AlphaFoldDB" id="A0A061RPV0"/>
<reference evidence="2" key="1">
    <citation type="submission" date="2014-05" db="EMBL/GenBank/DDBJ databases">
        <title>The transcriptome of the halophilic microalga Tetraselmis sp. GSL018 isolated from the Great Salt Lake, Utah.</title>
        <authorList>
            <person name="Jinkerson R.E."/>
            <person name="D'Adamo S."/>
            <person name="Posewitz M.C."/>
        </authorList>
    </citation>
    <scope>NUCLEOTIDE SEQUENCE</scope>
    <source>
        <strain evidence="2">GSL018</strain>
    </source>
</reference>
<dbReference type="EMBL" id="GBEZ01011832">
    <property type="protein sequence ID" value="JAC73988.1"/>
    <property type="molecule type" value="Transcribed_RNA"/>
</dbReference>
<evidence type="ECO:0000313" key="2">
    <source>
        <dbReference type="EMBL" id="JAC73988.1"/>
    </source>
</evidence>
<accession>A0A061RPV0</accession>
<feature type="non-terminal residue" evidence="2">
    <location>
        <position position="67"/>
    </location>
</feature>
<proteinExistence type="predicted"/>
<gene>
    <name evidence="2" type="ORF">TSPGSL018_27211</name>
</gene>
<feature type="region of interest" description="Disordered" evidence="1">
    <location>
        <begin position="14"/>
        <end position="67"/>
    </location>
</feature>
<organism evidence="2">
    <name type="scientific">Tetraselmis sp. GSL018</name>
    <dbReference type="NCBI Taxonomy" id="582737"/>
    <lineage>
        <taxon>Eukaryota</taxon>
        <taxon>Viridiplantae</taxon>
        <taxon>Chlorophyta</taxon>
        <taxon>core chlorophytes</taxon>
        <taxon>Chlorodendrophyceae</taxon>
        <taxon>Chlorodendrales</taxon>
        <taxon>Chlorodendraceae</taxon>
        <taxon>Tetraselmis</taxon>
    </lineage>
</organism>
<feature type="non-terminal residue" evidence="2">
    <location>
        <position position="1"/>
    </location>
</feature>
<evidence type="ECO:0000256" key="1">
    <source>
        <dbReference type="SAM" id="MobiDB-lite"/>
    </source>
</evidence>